<protein>
    <submittedName>
        <fullName evidence="2">Uncharacterized protein</fullName>
    </submittedName>
</protein>
<reference evidence="2 3" key="1">
    <citation type="submission" date="2024-02" db="EMBL/GenBank/DDBJ databases">
        <title>Roseibium algae sp. nov., isolated from marine alga (Grateloupia sp.), showing potential in myo-inositol conversion.</title>
        <authorList>
            <person name="Wang Y."/>
        </authorList>
    </citation>
    <scope>NUCLEOTIDE SEQUENCE [LARGE SCALE GENOMIC DNA]</scope>
    <source>
        <strain evidence="2 3">H3510</strain>
    </source>
</reference>
<keyword evidence="1" id="KW-0732">Signal</keyword>
<keyword evidence="3" id="KW-1185">Reference proteome</keyword>
<evidence type="ECO:0000313" key="2">
    <source>
        <dbReference type="EMBL" id="MEJ8474542.1"/>
    </source>
</evidence>
<evidence type="ECO:0000256" key="1">
    <source>
        <dbReference type="SAM" id="SignalP"/>
    </source>
</evidence>
<dbReference type="Proteomes" id="UP001385499">
    <property type="component" value="Unassembled WGS sequence"/>
</dbReference>
<comment type="caution">
    <text evidence="2">The sequence shown here is derived from an EMBL/GenBank/DDBJ whole genome shotgun (WGS) entry which is preliminary data.</text>
</comment>
<proteinExistence type="predicted"/>
<feature type="signal peptide" evidence="1">
    <location>
        <begin position="1"/>
        <end position="22"/>
    </location>
</feature>
<evidence type="ECO:0000313" key="3">
    <source>
        <dbReference type="Proteomes" id="UP001385499"/>
    </source>
</evidence>
<feature type="chain" id="PRO_5047299763" evidence="1">
    <location>
        <begin position="23"/>
        <end position="117"/>
    </location>
</feature>
<name>A0ABU8TK87_9HYPH</name>
<gene>
    <name evidence="2" type="ORF">V6575_10625</name>
</gene>
<organism evidence="2 3">
    <name type="scientific">Roseibium algae</name>
    <dbReference type="NCBI Taxonomy" id="3123038"/>
    <lineage>
        <taxon>Bacteria</taxon>
        <taxon>Pseudomonadati</taxon>
        <taxon>Pseudomonadota</taxon>
        <taxon>Alphaproteobacteria</taxon>
        <taxon>Hyphomicrobiales</taxon>
        <taxon>Stappiaceae</taxon>
        <taxon>Roseibium</taxon>
    </lineage>
</organism>
<accession>A0ABU8TK87</accession>
<sequence length="117" mass="12509">MSTFTKTVLTALAVIAPLSASAGEIALNAPMQGATLQENGVDMSVYFTEADGVGYQLVATYVAPSEAPSRFQMRLADGDSVSFSVPGHMNTLYRFSRNQTQVSVKTEQAEQIAKLTN</sequence>
<dbReference type="RefSeq" id="WP_340274287.1">
    <property type="nucleotide sequence ID" value="NZ_JBAKIA010000005.1"/>
</dbReference>
<dbReference type="EMBL" id="JBAKIA010000005">
    <property type="protein sequence ID" value="MEJ8474542.1"/>
    <property type="molecule type" value="Genomic_DNA"/>
</dbReference>